<gene>
    <name evidence="1" type="ORF">T440DRAFT_487512</name>
</gene>
<protein>
    <submittedName>
        <fullName evidence="1">Uncharacterized protein</fullName>
    </submittedName>
</protein>
<dbReference type="Proteomes" id="UP000799423">
    <property type="component" value="Unassembled WGS sequence"/>
</dbReference>
<keyword evidence="2" id="KW-1185">Reference proteome</keyword>
<organism evidence="1 2">
    <name type="scientific">Plenodomus tracheiphilus IPT5</name>
    <dbReference type="NCBI Taxonomy" id="1408161"/>
    <lineage>
        <taxon>Eukaryota</taxon>
        <taxon>Fungi</taxon>
        <taxon>Dikarya</taxon>
        <taxon>Ascomycota</taxon>
        <taxon>Pezizomycotina</taxon>
        <taxon>Dothideomycetes</taxon>
        <taxon>Pleosporomycetidae</taxon>
        <taxon>Pleosporales</taxon>
        <taxon>Pleosporineae</taxon>
        <taxon>Leptosphaeriaceae</taxon>
        <taxon>Plenodomus</taxon>
    </lineage>
</organism>
<dbReference type="EMBL" id="MU006295">
    <property type="protein sequence ID" value="KAF2853637.1"/>
    <property type="molecule type" value="Genomic_DNA"/>
</dbReference>
<dbReference type="OrthoDB" id="5367448at2759"/>
<dbReference type="AlphaFoldDB" id="A0A6A7BG07"/>
<accession>A0A6A7BG07</accession>
<proteinExistence type="predicted"/>
<evidence type="ECO:0000313" key="2">
    <source>
        <dbReference type="Proteomes" id="UP000799423"/>
    </source>
</evidence>
<reference evidence="1" key="1">
    <citation type="submission" date="2020-01" db="EMBL/GenBank/DDBJ databases">
        <authorList>
            <consortium name="DOE Joint Genome Institute"/>
            <person name="Haridas S."/>
            <person name="Albert R."/>
            <person name="Binder M."/>
            <person name="Bloem J."/>
            <person name="Labutti K."/>
            <person name="Salamov A."/>
            <person name="Andreopoulos B."/>
            <person name="Baker S.E."/>
            <person name="Barry K."/>
            <person name="Bills G."/>
            <person name="Bluhm B.H."/>
            <person name="Cannon C."/>
            <person name="Castanera R."/>
            <person name="Culley D.E."/>
            <person name="Daum C."/>
            <person name="Ezra D."/>
            <person name="Gonzalez J.B."/>
            <person name="Henrissat B."/>
            <person name="Kuo A."/>
            <person name="Liang C."/>
            <person name="Lipzen A."/>
            <person name="Lutzoni F."/>
            <person name="Magnuson J."/>
            <person name="Mondo S."/>
            <person name="Nolan M."/>
            <person name="Ohm R."/>
            <person name="Pangilinan J."/>
            <person name="Park H.-J."/>
            <person name="Ramirez L."/>
            <person name="Alfaro M."/>
            <person name="Sun H."/>
            <person name="Tritt A."/>
            <person name="Yoshinaga Y."/>
            <person name="Zwiers L.-H."/>
            <person name="Turgeon B.G."/>
            <person name="Goodwin S.B."/>
            <person name="Spatafora J.W."/>
            <person name="Crous P.W."/>
            <person name="Grigoriev I.V."/>
        </authorList>
    </citation>
    <scope>NUCLEOTIDE SEQUENCE</scope>
    <source>
        <strain evidence="1">IPT5</strain>
    </source>
</reference>
<evidence type="ECO:0000313" key="1">
    <source>
        <dbReference type="EMBL" id="KAF2853637.1"/>
    </source>
</evidence>
<name>A0A6A7BG07_9PLEO</name>
<sequence>MAANRALAARSIHVRIAPRPSSLSESREILSVLGRFGELTMFKYMKYEYQNPMNNVALAIFRDSHAAQQALNASPIRFTLEAVDPIESEQAHNLAPEAGDLDGSPNTAHDNIDDILRPPRLLPHTLSSVVPSPPTAAGGSMPFDASTPVTPRKVGHKPFLLILDHSRAVHADFVERQPYYKQFHPMRSLAQQDLAHHVPHPGLSDVSKRPPGAFRTPIRVLGIMREYVDRAMPSLKAISEGRGGGSGERRGRRAK</sequence>